<accession>A0A915I840</accession>
<dbReference type="WBParaSite" id="nRc.2.0.1.t10334-RA">
    <property type="protein sequence ID" value="nRc.2.0.1.t10334-RA"/>
    <property type="gene ID" value="nRc.2.0.1.g10334"/>
</dbReference>
<evidence type="ECO:0000256" key="1">
    <source>
        <dbReference type="SAM" id="MobiDB-lite"/>
    </source>
</evidence>
<evidence type="ECO:0000313" key="2">
    <source>
        <dbReference type="Proteomes" id="UP000887565"/>
    </source>
</evidence>
<evidence type="ECO:0000313" key="3">
    <source>
        <dbReference type="WBParaSite" id="nRc.2.0.1.t10334-RA"/>
    </source>
</evidence>
<reference evidence="3" key="1">
    <citation type="submission" date="2022-11" db="UniProtKB">
        <authorList>
            <consortium name="WormBaseParasite"/>
        </authorList>
    </citation>
    <scope>IDENTIFICATION</scope>
</reference>
<organism evidence="2 3">
    <name type="scientific">Romanomermis culicivorax</name>
    <name type="common">Nematode worm</name>
    <dbReference type="NCBI Taxonomy" id="13658"/>
    <lineage>
        <taxon>Eukaryota</taxon>
        <taxon>Metazoa</taxon>
        <taxon>Ecdysozoa</taxon>
        <taxon>Nematoda</taxon>
        <taxon>Enoplea</taxon>
        <taxon>Dorylaimia</taxon>
        <taxon>Mermithida</taxon>
        <taxon>Mermithoidea</taxon>
        <taxon>Mermithidae</taxon>
        <taxon>Romanomermis</taxon>
    </lineage>
</organism>
<sequence length="165" mass="18518">MCIDGASKKHMINQALHHNIRDVDGKITLIRTDKPNPIFDDNVSGSKKIWFVESGSVIQDPDPNPNIGSVKMTALFELQRLCRYAVGAFLMSPSKRQKVPLPLSAEKSKSTPCERTNDAIDHQPNQSEHHRRLEQRTSAEAADRRDMLTCLMSAKRETYVTFGAA</sequence>
<name>A0A915I840_ROMCU</name>
<dbReference type="Proteomes" id="UP000887565">
    <property type="component" value="Unplaced"/>
</dbReference>
<feature type="region of interest" description="Disordered" evidence="1">
    <location>
        <begin position="100"/>
        <end position="141"/>
    </location>
</feature>
<keyword evidence="2" id="KW-1185">Reference proteome</keyword>
<protein>
    <submittedName>
        <fullName evidence="3">Uncharacterized protein</fullName>
    </submittedName>
</protein>
<proteinExistence type="predicted"/>
<dbReference type="AlphaFoldDB" id="A0A915I840"/>